<dbReference type="EMBL" id="VUMI01000063">
    <property type="protein sequence ID" value="MSS91374.1"/>
    <property type="molecule type" value="Genomic_DNA"/>
</dbReference>
<dbReference type="PANTHER" id="PTHR37813:SF1">
    <property type="entry name" value="FELS-2 PROPHAGE PROTEIN"/>
    <property type="match status" value="1"/>
</dbReference>
<accession>A0A6N7WNW3</accession>
<feature type="transmembrane region" description="Helical" evidence="2">
    <location>
        <begin position="406"/>
        <end position="433"/>
    </location>
</feature>
<evidence type="ECO:0000313" key="5">
    <source>
        <dbReference type="Proteomes" id="UP000436047"/>
    </source>
</evidence>
<dbReference type="PANTHER" id="PTHR37813">
    <property type="entry name" value="FELS-2 PROPHAGE PROTEIN"/>
    <property type="match status" value="1"/>
</dbReference>
<keyword evidence="2" id="KW-0472">Membrane</keyword>
<name>A0A6N7WNW3_9FIRM</name>
<reference evidence="4 5" key="1">
    <citation type="submission" date="2019-08" db="EMBL/GenBank/DDBJ databases">
        <title>In-depth cultivation of the pig gut microbiome towards novel bacterial diversity and tailored functional studies.</title>
        <authorList>
            <person name="Wylensek D."/>
            <person name="Hitch T.C.A."/>
            <person name="Clavel T."/>
        </authorList>
    </citation>
    <scope>NUCLEOTIDE SEQUENCE [LARGE SCALE GENOMIC DNA]</scope>
    <source>
        <strain evidence="4 5">WCA-389-WT-23B</strain>
    </source>
</reference>
<dbReference type="AlphaFoldDB" id="A0A6N7WNW3"/>
<feature type="domain" description="Phage tail tape measure protein" evidence="3">
    <location>
        <begin position="78"/>
        <end position="269"/>
    </location>
</feature>
<dbReference type="InterPro" id="IPR010090">
    <property type="entry name" value="Phage_tape_meas"/>
</dbReference>
<evidence type="ECO:0000259" key="3">
    <source>
        <dbReference type="Pfam" id="PF10145"/>
    </source>
</evidence>
<dbReference type="Pfam" id="PF10145">
    <property type="entry name" value="PhageMin_Tail"/>
    <property type="match status" value="1"/>
</dbReference>
<keyword evidence="2" id="KW-1133">Transmembrane helix</keyword>
<evidence type="ECO:0000313" key="4">
    <source>
        <dbReference type="EMBL" id="MSS91374.1"/>
    </source>
</evidence>
<comment type="caution">
    <text evidence="4">The sequence shown here is derived from an EMBL/GenBank/DDBJ whole genome shotgun (WGS) entry which is preliminary data.</text>
</comment>
<evidence type="ECO:0000256" key="2">
    <source>
        <dbReference type="SAM" id="Phobius"/>
    </source>
</evidence>
<feature type="transmembrane region" description="Helical" evidence="2">
    <location>
        <begin position="362"/>
        <end position="385"/>
    </location>
</feature>
<gene>
    <name evidence="4" type="ORF">FYJ45_25005</name>
</gene>
<protein>
    <submittedName>
        <fullName evidence="4">Phage tail tape measure protein</fullName>
    </submittedName>
</protein>
<proteinExistence type="predicted"/>
<dbReference type="Proteomes" id="UP000436047">
    <property type="component" value="Unassembled WGS sequence"/>
</dbReference>
<sequence length="715" mass="75025">MQAMTNASRTAVKISRDIERAGQGITNVGKGLAASVTTPIIGVGVAAGKMALDFEDGIAKVSTIADTTAMSMDNIRQGIIDLSNQTGIAVTEISEAQYQAISAGVKTAESLKVVETASKAAKAGFTDTATAIDGLTTVYNSYQGAVDYSAIADQMMMTQNYGKTTFGELASSMGQVTPVANALNVSSQELFSSIAVLTKNGINTSQAVTGMKAAYSNILKPTADAQKEAKKLGLEFNAAHLKSVGWAQFMAEISEKTGGNTESMAKLFGSVEALNSMTVLAGAGFGDFNTALGMMNKSAGLTEQSYKKMITPAERWNITLNKIKNAGIKVGEKLIPTFEKITGMVEKAADKFNGLSDSQVEMVIKIAGIAAAVGPAVIVFGKLVTGVGKGLRIFNTLSKTVKAAGSIFSLLTSPVAIVVIGLVALIAAIVLVIKNFDKIKAAAKQFASHFTSEFSAVRGIIQQVKNIFGSVAPYFQAVVAKIGPMIASIKSFLQPILSFIGSVFITKIKFGFQNVISFVTAFVGQLGTILHGVTTVLDGIITFITGVFSGNWSQAWEGVQKIFSGVFEAITGIAKGVINGVASVINNVISTINGMGFTIPEWVPKIGGNTFSLNIPTIPMLAKGTKSWPGGIAGVHERGGEIIDLPRGSRVYPHDESLRMARREGAAAGNITIAKLADEIIIREESDINKMAEALVQKLSKARVNMGGSYKGSMA</sequence>
<keyword evidence="2" id="KW-0812">Transmembrane</keyword>
<dbReference type="NCBIfam" id="TIGR01760">
    <property type="entry name" value="tape_meas_TP901"/>
    <property type="match status" value="1"/>
</dbReference>
<keyword evidence="5" id="KW-1185">Reference proteome</keyword>
<organism evidence="4 5">
    <name type="scientific">Eisenbergiella porci</name>
    <dbReference type="NCBI Taxonomy" id="2652274"/>
    <lineage>
        <taxon>Bacteria</taxon>
        <taxon>Bacillati</taxon>
        <taxon>Bacillota</taxon>
        <taxon>Clostridia</taxon>
        <taxon>Lachnospirales</taxon>
        <taxon>Lachnospiraceae</taxon>
        <taxon>Eisenbergiella</taxon>
    </lineage>
</organism>
<evidence type="ECO:0000256" key="1">
    <source>
        <dbReference type="ARBA" id="ARBA00022612"/>
    </source>
</evidence>
<keyword evidence="1" id="KW-1188">Viral release from host cell</keyword>